<evidence type="ECO:0000313" key="1">
    <source>
        <dbReference type="EMBL" id="GBG18839.1"/>
    </source>
</evidence>
<proteinExistence type="predicted"/>
<dbReference type="Gene3D" id="2.60.200.60">
    <property type="match status" value="1"/>
</dbReference>
<accession>A0A2R5FLE6</accession>
<dbReference type="Proteomes" id="UP000245124">
    <property type="component" value="Unassembled WGS sequence"/>
</dbReference>
<dbReference type="EMBL" id="BDUD01000001">
    <property type="protein sequence ID" value="GBG18839.1"/>
    <property type="molecule type" value="Genomic_DNA"/>
</dbReference>
<keyword evidence="2" id="KW-1185">Reference proteome</keyword>
<protein>
    <recommendedName>
        <fullName evidence="3">PAAR repeat-containing protein</fullName>
    </recommendedName>
</protein>
<evidence type="ECO:0008006" key="3">
    <source>
        <dbReference type="Google" id="ProtNLM"/>
    </source>
</evidence>
<evidence type="ECO:0000313" key="2">
    <source>
        <dbReference type="Proteomes" id="UP000245124"/>
    </source>
</evidence>
<sequence length="114" mass="11286">MAVIIAVGTVDLHACMTPSPIPPHGVGVVIDASSTVLINGLPACFQGNTILEPLGSPNKITGGCSSVLIGTGSASPISVDISSIATSMTNQAAQASQKAAQDVQEKAKQASEGS</sequence>
<dbReference type="RefSeq" id="WP_181373989.1">
    <property type="nucleotide sequence ID" value="NZ_BDUD01000001.1"/>
</dbReference>
<gene>
    <name evidence="1" type="ORF">NIES4072_25040</name>
</gene>
<organism evidence="1 2">
    <name type="scientific">Nostoc commune NIES-4072</name>
    <dbReference type="NCBI Taxonomy" id="2005467"/>
    <lineage>
        <taxon>Bacteria</taxon>
        <taxon>Bacillati</taxon>
        <taxon>Cyanobacteriota</taxon>
        <taxon>Cyanophyceae</taxon>
        <taxon>Nostocales</taxon>
        <taxon>Nostocaceae</taxon>
        <taxon>Nostoc</taxon>
    </lineage>
</organism>
<dbReference type="AlphaFoldDB" id="A0A2R5FLE6"/>
<name>A0A2R5FLE6_NOSCO</name>
<reference evidence="1 2" key="1">
    <citation type="submission" date="2017-06" db="EMBL/GenBank/DDBJ databases">
        <title>Genome sequencing of cyanobaciteial culture collection at National Institute for Environmental Studies (NIES).</title>
        <authorList>
            <person name="Hirose Y."/>
            <person name="Shimura Y."/>
            <person name="Fujisawa T."/>
            <person name="Nakamura Y."/>
            <person name="Kawachi M."/>
        </authorList>
    </citation>
    <scope>NUCLEOTIDE SEQUENCE [LARGE SCALE GENOMIC DNA]</scope>
    <source>
        <strain evidence="1 2">NIES-4072</strain>
    </source>
</reference>
<comment type="caution">
    <text evidence="1">The sequence shown here is derived from an EMBL/GenBank/DDBJ whole genome shotgun (WGS) entry which is preliminary data.</text>
</comment>